<evidence type="ECO:0000256" key="1">
    <source>
        <dbReference type="ARBA" id="ARBA00006217"/>
    </source>
</evidence>
<proteinExistence type="inferred from homology"/>
<dbReference type="Proteomes" id="UP001176891">
    <property type="component" value="Unassembled WGS sequence"/>
</dbReference>
<dbReference type="Pfam" id="PF00484">
    <property type="entry name" value="Pro_CA"/>
    <property type="match status" value="1"/>
</dbReference>
<dbReference type="EMBL" id="JAUOEM010000011">
    <property type="protein sequence ID" value="MDO5989730.1"/>
    <property type="molecule type" value="Genomic_DNA"/>
</dbReference>
<dbReference type="PANTHER" id="PTHR11002">
    <property type="entry name" value="CARBONIC ANHYDRASE"/>
    <property type="match status" value="1"/>
</dbReference>
<feature type="transmembrane region" description="Helical" evidence="2">
    <location>
        <begin position="21"/>
        <end position="36"/>
    </location>
</feature>
<dbReference type="RefSeq" id="WP_303284405.1">
    <property type="nucleotide sequence ID" value="NZ_BAABCZ010000006.1"/>
</dbReference>
<keyword evidence="4" id="KW-1185">Reference proteome</keyword>
<comment type="similarity">
    <text evidence="1">Belongs to the beta-class carbonic anhydrase family.</text>
</comment>
<evidence type="ECO:0000256" key="2">
    <source>
        <dbReference type="SAM" id="Phobius"/>
    </source>
</evidence>
<dbReference type="InterPro" id="IPR001765">
    <property type="entry name" value="Carbonic_anhydrase"/>
</dbReference>
<dbReference type="CDD" id="cd03378">
    <property type="entry name" value="beta_CA_cladeC"/>
    <property type="match status" value="1"/>
</dbReference>
<dbReference type="NCBIfam" id="NF011765">
    <property type="entry name" value="PRK15219.1"/>
    <property type="match status" value="1"/>
</dbReference>
<reference evidence="3" key="1">
    <citation type="submission" date="2023-07" db="EMBL/GenBank/DDBJ databases">
        <title>Two novel species in the genus Flavivirga.</title>
        <authorList>
            <person name="Kwon K."/>
        </authorList>
    </citation>
    <scope>NUCLEOTIDE SEQUENCE</scope>
    <source>
        <strain evidence="3">KACC 14157</strain>
    </source>
</reference>
<dbReference type="SUPFAM" id="SSF53056">
    <property type="entry name" value="beta-carbonic anhydrase, cab"/>
    <property type="match status" value="1"/>
</dbReference>
<dbReference type="InterPro" id="IPR036874">
    <property type="entry name" value="Carbonic_anhydrase_sf"/>
</dbReference>
<keyword evidence="2" id="KW-0472">Membrane</keyword>
<comment type="caution">
    <text evidence="3">The sequence shown here is derived from an EMBL/GenBank/DDBJ whole genome shotgun (WGS) entry which is preliminary data.</text>
</comment>
<keyword evidence="2" id="KW-0812">Transmembrane</keyword>
<sequence>MKLLSNKIRLQDTVKTHVMRLKVIFVLIIILGVFISCKKETSVEKPILKDETEPTKEVVVKSVLTAKEQASMSSEEIINRLQEGNENFVNNNLTQRDHSEQRRIAAIGQYPKAIVLSCVDSRVPVEDVFDLGIGDIFVARVAGNIENKEIIGSMEFATVVAGSKVVIVLGHTACGAVKHAIDNTDAASLGLDALQDLLNEIRPVVKSKEGVIANSKDESFTNHIIHQNVKKTIADIREKSPKMKEMEQNDILKIVGAVYNMKTGEVEFL</sequence>
<dbReference type="Gene3D" id="3.40.1050.10">
    <property type="entry name" value="Carbonic anhydrase"/>
    <property type="match status" value="1"/>
</dbReference>
<keyword evidence="2" id="KW-1133">Transmembrane helix</keyword>
<organism evidence="3 4">
    <name type="scientific">Flavivirga amylovorans</name>
    <dbReference type="NCBI Taxonomy" id="870486"/>
    <lineage>
        <taxon>Bacteria</taxon>
        <taxon>Pseudomonadati</taxon>
        <taxon>Bacteroidota</taxon>
        <taxon>Flavobacteriia</taxon>
        <taxon>Flavobacteriales</taxon>
        <taxon>Flavobacteriaceae</taxon>
        <taxon>Flavivirga</taxon>
    </lineage>
</organism>
<evidence type="ECO:0000313" key="4">
    <source>
        <dbReference type="Proteomes" id="UP001176891"/>
    </source>
</evidence>
<gene>
    <name evidence="3" type="ORF">Q4Q39_20185</name>
</gene>
<accession>A0ABT8X6U6</accession>
<name>A0ABT8X6U6_9FLAO</name>
<dbReference type="PANTHER" id="PTHR11002:SF79">
    <property type="entry name" value="CARBONIC ANHYDRASE 2"/>
    <property type="match status" value="1"/>
</dbReference>
<protein>
    <submittedName>
        <fullName evidence="3">Carbonic anhydrase family protein</fullName>
    </submittedName>
</protein>
<evidence type="ECO:0000313" key="3">
    <source>
        <dbReference type="EMBL" id="MDO5989730.1"/>
    </source>
</evidence>
<dbReference type="SMART" id="SM00947">
    <property type="entry name" value="Pro_CA"/>
    <property type="match status" value="1"/>
</dbReference>